<proteinExistence type="predicted"/>
<dbReference type="InterPro" id="IPR019775">
    <property type="entry name" value="WD40_repeat_CS"/>
</dbReference>
<dbReference type="InterPro" id="IPR036322">
    <property type="entry name" value="WD40_repeat_dom_sf"/>
</dbReference>
<dbReference type="Pfam" id="PF00400">
    <property type="entry name" value="WD40"/>
    <property type="match status" value="7"/>
</dbReference>
<keyword evidence="7" id="KW-1185">Reference proteome</keyword>
<name>A0ABP7TJF0_9ACTN</name>
<dbReference type="RefSeq" id="WP_345570986.1">
    <property type="nucleotide sequence ID" value="NZ_BAAAZX010000041.1"/>
</dbReference>
<gene>
    <name evidence="6" type="ORF">GCM10022232_86240</name>
</gene>
<evidence type="ECO:0000259" key="5">
    <source>
        <dbReference type="Pfam" id="PF20703"/>
    </source>
</evidence>
<dbReference type="Gene3D" id="2.130.10.10">
    <property type="entry name" value="YVTN repeat-like/Quinoprotein amine dehydrogenase"/>
    <property type="match status" value="4"/>
</dbReference>
<dbReference type="InterPro" id="IPR015943">
    <property type="entry name" value="WD40/YVTN_repeat-like_dom_sf"/>
</dbReference>
<evidence type="ECO:0000256" key="1">
    <source>
        <dbReference type="ARBA" id="ARBA00022574"/>
    </source>
</evidence>
<dbReference type="PROSITE" id="PS00678">
    <property type="entry name" value="WD_REPEATS_1"/>
    <property type="match status" value="1"/>
</dbReference>
<dbReference type="Pfam" id="PF20703">
    <property type="entry name" value="nSTAND1"/>
    <property type="match status" value="1"/>
</dbReference>
<dbReference type="PROSITE" id="PS50294">
    <property type="entry name" value="WD_REPEATS_REGION"/>
    <property type="match status" value="1"/>
</dbReference>
<dbReference type="Proteomes" id="UP001500456">
    <property type="component" value="Unassembled WGS sequence"/>
</dbReference>
<protein>
    <recommendedName>
        <fullName evidence="5">Novel STAND NTPase 1 domain-containing protein</fullName>
    </recommendedName>
</protein>
<evidence type="ECO:0000256" key="2">
    <source>
        <dbReference type="ARBA" id="ARBA00022737"/>
    </source>
</evidence>
<evidence type="ECO:0000256" key="4">
    <source>
        <dbReference type="SAM" id="MobiDB-lite"/>
    </source>
</evidence>
<dbReference type="SMART" id="SM00320">
    <property type="entry name" value="WD40"/>
    <property type="match status" value="12"/>
</dbReference>
<feature type="repeat" description="WD" evidence="3">
    <location>
        <begin position="884"/>
        <end position="915"/>
    </location>
</feature>
<dbReference type="EMBL" id="BAAAZX010000041">
    <property type="protein sequence ID" value="GAA4027210.1"/>
    <property type="molecule type" value="Genomic_DNA"/>
</dbReference>
<dbReference type="PANTHER" id="PTHR19879">
    <property type="entry name" value="TRANSCRIPTION INITIATION FACTOR TFIID"/>
    <property type="match status" value="1"/>
</dbReference>
<accession>A0ABP7TJF0</accession>
<comment type="caution">
    <text evidence="6">The sequence shown here is derived from an EMBL/GenBank/DDBJ whole genome shotgun (WGS) entry which is preliminary data.</text>
</comment>
<feature type="repeat" description="WD" evidence="3">
    <location>
        <begin position="1193"/>
        <end position="1220"/>
    </location>
</feature>
<dbReference type="PANTHER" id="PTHR19879:SF9">
    <property type="entry name" value="TRANSCRIPTION INITIATION FACTOR TFIID SUBUNIT 5"/>
    <property type="match status" value="1"/>
</dbReference>
<reference evidence="7" key="1">
    <citation type="journal article" date="2019" name="Int. J. Syst. Evol. Microbiol.">
        <title>The Global Catalogue of Microorganisms (GCM) 10K type strain sequencing project: providing services to taxonomists for standard genome sequencing and annotation.</title>
        <authorList>
            <consortium name="The Broad Institute Genomics Platform"/>
            <consortium name="The Broad Institute Genome Sequencing Center for Infectious Disease"/>
            <person name="Wu L."/>
            <person name="Ma J."/>
        </authorList>
    </citation>
    <scope>NUCLEOTIDE SEQUENCE [LARGE SCALE GENOMIC DNA]</scope>
    <source>
        <strain evidence="7">JCM 16924</strain>
    </source>
</reference>
<dbReference type="CDD" id="cd00200">
    <property type="entry name" value="WD40"/>
    <property type="match status" value="1"/>
</dbReference>
<evidence type="ECO:0000313" key="6">
    <source>
        <dbReference type="EMBL" id="GAA4027210.1"/>
    </source>
</evidence>
<feature type="region of interest" description="Disordered" evidence="4">
    <location>
        <begin position="1"/>
        <end position="23"/>
    </location>
</feature>
<feature type="domain" description="Novel STAND NTPase 1" evidence="5">
    <location>
        <begin position="64"/>
        <end position="480"/>
    </location>
</feature>
<dbReference type="PROSITE" id="PS50082">
    <property type="entry name" value="WD_REPEATS_2"/>
    <property type="match status" value="2"/>
</dbReference>
<dbReference type="SUPFAM" id="SSF50978">
    <property type="entry name" value="WD40 repeat-like"/>
    <property type="match status" value="2"/>
</dbReference>
<organism evidence="6 7">
    <name type="scientific">Streptomyces plumbiresistens</name>
    <dbReference type="NCBI Taxonomy" id="511811"/>
    <lineage>
        <taxon>Bacteria</taxon>
        <taxon>Bacillati</taxon>
        <taxon>Actinomycetota</taxon>
        <taxon>Actinomycetes</taxon>
        <taxon>Kitasatosporales</taxon>
        <taxon>Streptomycetaceae</taxon>
        <taxon>Streptomyces</taxon>
    </lineage>
</organism>
<dbReference type="SUPFAM" id="SSF52540">
    <property type="entry name" value="P-loop containing nucleoside triphosphate hydrolases"/>
    <property type="match status" value="1"/>
</dbReference>
<sequence>MSTPETSPPGREETHLEARASDGARIYQAGRDQHIAERDLHLHYEDGVRRSRRTAPDAPVGECPYPGLAAFDEGQARWFFGRDAVTADLLVRLDERLRTGGALALVAPSGAGKSSLLRAGLLPALARGALPVTGSAAWPRLLLTPGTRPVETLADRLAAVAGVPPQQMTEAIVSGPRACVALLGATVGDDGARRPRPVVVVDQLEELFTLCASEDERHIFLDVLTALAYAGPDREGPPGLVVYGLRSDFYTPCADRPQLRAVLQDGQLVIGSMTPGELREVILFPAREADLEIEPGLVELLLRDLGTPADGTPDPARARSYEAGRLPLLAHALRATWQQRHGHTLTVDGYQATGGIRHAVATTAERLHAGLTPAEQHTARALFLRLVRIGDGVDDTRRRLSYADLLDVGPDPATAAAVVDTYTRGRLLTRHQDTVEITHEALLHAWPELRRWIDTDRAGHLVHQDLEEDAADWERAHHDPGMLYRGHRLESARAWASGSHRSLPSPTASAFLTASVRLAHRTRRLRRAVIAMLTALALIATATAVVAFRQSATARAQRDKAVFNQIKAEAGQWRESQASLAAQLDLVARRMKPDAPDMDARLVADASGFLSVSLTGGIGYVEEVAFRPDGRLLAAGGDTGTQLWDMADPVRPRVLGGPFTDARTGNVTSVVFSPDGHVLAVVGWEGARLWNVADPGHPVPLGRLSDDIETESGGQPVNTVAFSPDRRILATDGDDGTWLWDFTNPAHPKKLGRPLPAFSPTFSSDGHVLAAQGEKGVQLWDVSDPTHPKKLGLPFAATGNRNADPLTFSPDRRILATDGDQGTQLWDVNDPARPVSLGPPLMGAEGDAEAAAFGQHGHTLAITVDRTVRLWRLGDGDATPAGRLLGYNNTVDSVAISRDGNTLATTGDNDVVRLWTKPRMPLIGATGVVSVAFGQGGHLLATAGYGGTRLWDTADPAHPKKLATFGDDPHEPAEDVAFAPGGHTLVTNESGGAQLWDVTDPAHPKQLGQPLANGDPGPIESVAFSPRGHLLATGGSGGTRLWDVADPAHPRALSRPFTDADTAYDLSVAFSPDGRTLATGGDDGARVWDVTNPDKPSSRRLGRTEFTDAVAFSPDGDTLCVTGGWGGTRLWDATNLAHPKVLGAFLSDADTSPATSVTFSPDGSAVATVSEEGTRLWDVTDRTQAESLGPPFAVTHVGGVSSVAFSPDGRTLAIGGDDGTALWNTDVSQAVKRICRVTPQALTRQQWEQHIPGLPFNPPCP</sequence>
<dbReference type="InterPro" id="IPR049052">
    <property type="entry name" value="nSTAND1"/>
</dbReference>
<feature type="compositionally biased region" description="Basic and acidic residues" evidence="4">
    <location>
        <begin position="10"/>
        <end position="22"/>
    </location>
</feature>
<dbReference type="InterPro" id="IPR027417">
    <property type="entry name" value="P-loop_NTPase"/>
</dbReference>
<keyword evidence="2" id="KW-0677">Repeat</keyword>
<evidence type="ECO:0000313" key="7">
    <source>
        <dbReference type="Proteomes" id="UP001500456"/>
    </source>
</evidence>
<keyword evidence="1 3" id="KW-0853">WD repeat</keyword>
<dbReference type="InterPro" id="IPR001680">
    <property type="entry name" value="WD40_rpt"/>
</dbReference>
<evidence type="ECO:0000256" key="3">
    <source>
        <dbReference type="PROSITE-ProRule" id="PRU00221"/>
    </source>
</evidence>